<feature type="non-terminal residue" evidence="1">
    <location>
        <position position="135"/>
    </location>
</feature>
<dbReference type="Proteomes" id="UP001164746">
    <property type="component" value="Chromosome 9"/>
</dbReference>
<sequence length="135" mass="15052">SPVRYVLCVKFVLDCNTGSSASTPSRPESTTTDGSQFATAESFIVETLTEVSALDATYIVGPSLNDSRKQLFDVPRDRPPVLCHFQHLGLKATYERREGAHKLIRKLLALPFLPGQHIGHAFMKLKTEQMRVLPR</sequence>
<organism evidence="1 2">
    <name type="scientific">Mya arenaria</name>
    <name type="common">Soft-shell clam</name>
    <dbReference type="NCBI Taxonomy" id="6604"/>
    <lineage>
        <taxon>Eukaryota</taxon>
        <taxon>Metazoa</taxon>
        <taxon>Spiralia</taxon>
        <taxon>Lophotrochozoa</taxon>
        <taxon>Mollusca</taxon>
        <taxon>Bivalvia</taxon>
        <taxon>Autobranchia</taxon>
        <taxon>Heteroconchia</taxon>
        <taxon>Euheterodonta</taxon>
        <taxon>Imparidentia</taxon>
        <taxon>Neoheterodontei</taxon>
        <taxon>Myida</taxon>
        <taxon>Myoidea</taxon>
        <taxon>Myidae</taxon>
        <taxon>Mya</taxon>
    </lineage>
</organism>
<gene>
    <name evidence="1" type="ORF">MAR_005593</name>
</gene>
<dbReference type="EMBL" id="CP111020">
    <property type="protein sequence ID" value="WAR15488.1"/>
    <property type="molecule type" value="Genomic_DNA"/>
</dbReference>
<accession>A0ABY7F450</accession>
<protein>
    <submittedName>
        <fullName evidence="1">Uncharacterized protein</fullName>
    </submittedName>
</protein>
<evidence type="ECO:0000313" key="1">
    <source>
        <dbReference type="EMBL" id="WAR15488.1"/>
    </source>
</evidence>
<reference evidence="1" key="1">
    <citation type="submission" date="2022-11" db="EMBL/GenBank/DDBJ databases">
        <title>Centuries of genome instability and evolution in soft-shell clam transmissible cancer (bioRxiv).</title>
        <authorList>
            <person name="Hart S.F.M."/>
            <person name="Yonemitsu M.A."/>
            <person name="Giersch R.M."/>
            <person name="Beal B.F."/>
            <person name="Arriagada G."/>
            <person name="Davis B.W."/>
            <person name="Ostrander E.A."/>
            <person name="Goff S.P."/>
            <person name="Metzger M.J."/>
        </authorList>
    </citation>
    <scope>NUCLEOTIDE SEQUENCE</scope>
    <source>
        <strain evidence="1">MELC-2E11</strain>
        <tissue evidence="1">Siphon/mantle</tissue>
    </source>
</reference>
<proteinExistence type="predicted"/>
<name>A0ABY7F450_MYAAR</name>
<evidence type="ECO:0000313" key="2">
    <source>
        <dbReference type="Proteomes" id="UP001164746"/>
    </source>
</evidence>
<keyword evidence="2" id="KW-1185">Reference proteome</keyword>